<dbReference type="Pfam" id="PF00881">
    <property type="entry name" value="Nitroreductase"/>
    <property type="match status" value="1"/>
</dbReference>
<dbReference type="PANTHER" id="PTHR43035">
    <property type="entry name" value="FATTY ACID REPRESSION MUTANT PROTEIN 2-RELATED"/>
    <property type="match status" value="1"/>
</dbReference>
<evidence type="ECO:0000256" key="3">
    <source>
        <dbReference type="ARBA" id="ARBA00007118"/>
    </source>
</evidence>
<accession>A0A8H3IJN5</accession>
<dbReference type="InterPro" id="IPR033877">
    <property type="entry name" value="Frm2/Hbn1"/>
</dbReference>
<dbReference type="FunFam" id="3.40.109.10:FF:000001">
    <property type="entry name" value="Nitroreductase family"/>
    <property type="match status" value="1"/>
</dbReference>
<dbReference type="InterPro" id="IPR000415">
    <property type="entry name" value="Nitroreductase-like"/>
</dbReference>
<reference evidence="8" key="1">
    <citation type="submission" date="2021-03" db="EMBL/GenBank/DDBJ databases">
        <authorList>
            <person name="Tagirdzhanova G."/>
        </authorList>
    </citation>
    <scope>NUCLEOTIDE SEQUENCE</scope>
</reference>
<dbReference type="PANTHER" id="PTHR43035:SF1">
    <property type="entry name" value="FATTY ACID REPRESSION MUTANT PROTEIN 2-RELATED"/>
    <property type="match status" value="1"/>
</dbReference>
<dbReference type="GO" id="GO:0016491">
    <property type="term" value="F:oxidoreductase activity"/>
    <property type="evidence" value="ECO:0007669"/>
    <property type="project" value="UniProtKB-KW"/>
</dbReference>
<dbReference type="GO" id="GO:0005737">
    <property type="term" value="C:cytoplasm"/>
    <property type="evidence" value="ECO:0007669"/>
    <property type="project" value="UniProtKB-SubCell"/>
</dbReference>
<dbReference type="OrthoDB" id="2138173at2759"/>
<dbReference type="Proteomes" id="UP000664534">
    <property type="component" value="Unassembled WGS sequence"/>
</dbReference>
<organism evidence="8 9">
    <name type="scientific">Imshaugia aleurites</name>
    <dbReference type="NCBI Taxonomy" id="172621"/>
    <lineage>
        <taxon>Eukaryota</taxon>
        <taxon>Fungi</taxon>
        <taxon>Dikarya</taxon>
        <taxon>Ascomycota</taxon>
        <taxon>Pezizomycotina</taxon>
        <taxon>Lecanoromycetes</taxon>
        <taxon>OSLEUM clade</taxon>
        <taxon>Lecanoromycetidae</taxon>
        <taxon>Lecanorales</taxon>
        <taxon>Lecanorineae</taxon>
        <taxon>Parmeliaceae</taxon>
        <taxon>Imshaugia</taxon>
    </lineage>
</organism>
<evidence type="ECO:0000256" key="4">
    <source>
        <dbReference type="ARBA" id="ARBA00022490"/>
    </source>
</evidence>
<comment type="subcellular location">
    <subcellularLocation>
        <location evidence="2">Cytoplasm</location>
    </subcellularLocation>
    <subcellularLocation>
        <location evidence="1">Nucleus</location>
    </subcellularLocation>
</comment>
<dbReference type="GO" id="GO:0034599">
    <property type="term" value="P:cellular response to oxidative stress"/>
    <property type="evidence" value="ECO:0007669"/>
    <property type="project" value="InterPro"/>
</dbReference>
<dbReference type="AlphaFoldDB" id="A0A8H3IJN5"/>
<dbReference type="EMBL" id="CAJPDT010000033">
    <property type="protein sequence ID" value="CAF9923380.1"/>
    <property type="molecule type" value="Genomic_DNA"/>
</dbReference>
<evidence type="ECO:0000256" key="2">
    <source>
        <dbReference type="ARBA" id="ARBA00004496"/>
    </source>
</evidence>
<sequence>MAESKTFLDATGTRRSYHQLSNESTVPDARIRDLVTHAITHVPSAFNSQTTRLVAVLKEKHEELWDAVMEVYKVQLPPEKFAHAKGRMELFRKAYGTILFYEDSSTVREYQEKFKTYEDKFPQWSEQTNGMHQYTLWCALEAEGLGVNLQHYNPLIDTRLETMYDVPPTWSLKAQMVFGKPVAQPGEKTFKPVEERVKYFGV</sequence>
<protein>
    <recommendedName>
        <fullName evidence="7">Nitroreductase domain-containing protein</fullName>
    </recommendedName>
</protein>
<keyword evidence="5" id="KW-0560">Oxidoreductase</keyword>
<dbReference type="InterPro" id="IPR029479">
    <property type="entry name" value="Nitroreductase"/>
</dbReference>
<evidence type="ECO:0000256" key="5">
    <source>
        <dbReference type="ARBA" id="ARBA00023002"/>
    </source>
</evidence>
<evidence type="ECO:0000313" key="8">
    <source>
        <dbReference type="EMBL" id="CAF9923380.1"/>
    </source>
</evidence>
<proteinExistence type="inferred from homology"/>
<evidence type="ECO:0000256" key="6">
    <source>
        <dbReference type="ARBA" id="ARBA00023242"/>
    </source>
</evidence>
<evidence type="ECO:0000259" key="7">
    <source>
        <dbReference type="Pfam" id="PF00881"/>
    </source>
</evidence>
<feature type="domain" description="Nitroreductase" evidence="7">
    <location>
        <begin position="13"/>
        <end position="180"/>
    </location>
</feature>
<keyword evidence="9" id="KW-1185">Reference proteome</keyword>
<keyword evidence="4" id="KW-0963">Cytoplasm</keyword>
<dbReference type="CDD" id="cd02140">
    <property type="entry name" value="Frm2-like"/>
    <property type="match status" value="1"/>
</dbReference>
<evidence type="ECO:0000313" key="9">
    <source>
        <dbReference type="Proteomes" id="UP000664534"/>
    </source>
</evidence>
<dbReference type="Gene3D" id="3.40.109.10">
    <property type="entry name" value="NADH Oxidase"/>
    <property type="match status" value="1"/>
</dbReference>
<dbReference type="GO" id="GO:0005634">
    <property type="term" value="C:nucleus"/>
    <property type="evidence" value="ECO:0007669"/>
    <property type="project" value="UniProtKB-SubCell"/>
</dbReference>
<gene>
    <name evidence="8" type="ORF">IMSHALPRED_005911</name>
</gene>
<evidence type="ECO:0000256" key="1">
    <source>
        <dbReference type="ARBA" id="ARBA00004123"/>
    </source>
</evidence>
<name>A0A8H3IJN5_9LECA</name>
<keyword evidence="6" id="KW-0539">Nucleus</keyword>
<comment type="caution">
    <text evidence="8">The sequence shown here is derived from an EMBL/GenBank/DDBJ whole genome shotgun (WGS) entry which is preliminary data.</text>
</comment>
<comment type="similarity">
    <text evidence="3">Belongs to the nitroreductase family.</text>
</comment>
<dbReference type="SUPFAM" id="SSF55469">
    <property type="entry name" value="FMN-dependent nitroreductase-like"/>
    <property type="match status" value="1"/>
</dbReference>